<protein>
    <submittedName>
        <fullName evidence="4">Pyridoxal phosphate-dependent transferase</fullName>
    </submittedName>
</protein>
<feature type="compositionally biased region" description="Basic and acidic residues" evidence="2">
    <location>
        <begin position="10"/>
        <end position="22"/>
    </location>
</feature>
<evidence type="ECO:0000313" key="5">
    <source>
        <dbReference type="Proteomes" id="UP001285441"/>
    </source>
</evidence>
<dbReference type="PANTHER" id="PTHR43092">
    <property type="entry name" value="L-CYSTEINE DESULFHYDRASE"/>
    <property type="match status" value="1"/>
</dbReference>
<evidence type="ECO:0000256" key="2">
    <source>
        <dbReference type="SAM" id="MobiDB-lite"/>
    </source>
</evidence>
<keyword evidence="4" id="KW-0808">Transferase</keyword>
<dbReference type="InterPro" id="IPR015421">
    <property type="entry name" value="PyrdxlP-dep_Trfase_major"/>
</dbReference>
<keyword evidence="5" id="KW-1185">Reference proteome</keyword>
<dbReference type="Gene3D" id="3.40.640.10">
    <property type="entry name" value="Type I PLP-dependent aspartate aminotransferase-like (Major domain)"/>
    <property type="match status" value="1"/>
</dbReference>
<name>A0AAE0U3U2_9PEZI</name>
<dbReference type="Proteomes" id="UP001285441">
    <property type="component" value="Unassembled WGS sequence"/>
</dbReference>
<organism evidence="4 5">
    <name type="scientific">Podospora didyma</name>
    <dbReference type="NCBI Taxonomy" id="330526"/>
    <lineage>
        <taxon>Eukaryota</taxon>
        <taxon>Fungi</taxon>
        <taxon>Dikarya</taxon>
        <taxon>Ascomycota</taxon>
        <taxon>Pezizomycotina</taxon>
        <taxon>Sordariomycetes</taxon>
        <taxon>Sordariomycetidae</taxon>
        <taxon>Sordariales</taxon>
        <taxon>Podosporaceae</taxon>
        <taxon>Podospora</taxon>
    </lineage>
</organism>
<feature type="domain" description="Aminotransferase class V" evidence="3">
    <location>
        <begin position="81"/>
        <end position="375"/>
    </location>
</feature>
<proteinExistence type="predicted"/>
<dbReference type="Pfam" id="PF00266">
    <property type="entry name" value="Aminotran_5"/>
    <property type="match status" value="1"/>
</dbReference>
<evidence type="ECO:0000256" key="1">
    <source>
        <dbReference type="ARBA" id="ARBA00022898"/>
    </source>
</evidence>
<reference evidence="4" key="1">
    <citation type="journal article" date="2023" name="Mol. Phylogenet. Evol.">
        <title>Genome-scale phylogeny and comparative genomics of the fungal order Sordariales.</title>
        <authorList>
            <person name="Hensen N."/>
            <person name="Bonometti L."/>
            <person name="Westerberg I."/>
            <person name="Brannstrom I.O."/>
            <person name="Guillou S."/>
            <person name="Cros-Aarteil S."/>
            <person name="Calhoun S."/>
            <person name="Haridas S."/>
            <person name="Kuo A."/>
            <person name="Mondo S."/>
            <person name="Pangilinan J."/>
            <person name="Riley R."/>
            <person name="LaButti K."/>
            <person name="Andreopoulos B."/>
            <person name="Lipzen A."/>
            <person name="Chen C."/>
            <person name="Yan M."/>
            <person name="Daum C."/>
            <person name="Ng V."/>
            <person name="Clum A."/>
            <person name="Steindorff A."/>
            <person name="Ohm R.A."/>
            <person name="Martin F."/>
            <person name="Silar P."/>
            <person name="Natvig D.O."/>
            <person name="Lalanne C."/>
            <person name="Gautier V."/>
            <person name="Ament-Velasquez S.L."/>
            <person name="Kruys A."/>
            <person name="Hutchinson M.I."/>
            <person name="Powell A.J."/>
            <person name="Barry K."/>
            <person name="Miller A.N."/>
            <person name="Grigoriev I.V."/>
            <person name="Debuchy R."/>
            <person name="Gladieux P."/>
            <person name="Hiltunen Thoren M."/>
            <person name="Johannesson H."/>
        </authorList>
    </citation>
    <scope>NUCLEOTIDE SEQUENCE</scope>
    <source>
        <strain evidence="4">CBS 232.78</strain>
    </source>
</reference>
<reference evidence="4" key="2">
    <citation type="submission" date="2023-06" db="EMBL/GenBank/DDBJ databases">
        <authorList>
            <consortium name="Lawrence Berkeley National Laboratory"/>
            <person name="Haridas S."/>
            <person name="Hensen N."/>
            <person name="Bonometti L."/>
            <person name="Westerberg I."/>
            <person name="Brannstrom I.O."/>
            <person name="Guillou S."/>
            <person name="Cros-Aarteil S."/>
            <person name="Calhoun S."/>
            <person name="Kuo A."/>
            <person name="Mondo S."/>
            <person name="Pangilinan J."/>
            <person name="Riley R."/>
            <person name="LaButti K."/>
            <person name="Andreopoulos B."/>
            <person name="Lipzen A."/>
            <person name="Chen C."/>
            <person name="Yanf M."/>
            <person name="Daum C."/>
            <person name="Ng V."/>
            <person name="Clum A."/>
            <person name="Steindorff A."/>
            <person name="Ohm R."/>
            <person name="Martin F."/>
            <person name="Silar P."/>
            <person name="Natvig D."/>
            <person name="Lalanne C."/>
            <person name="Gautier V."/>
            <person name="Ament-velasquez S.L."/>
            <person name="Kruys A."/>
            <person name="Hutchinson M.I."/>
            <person name="Powell A.J."/>
            <person name="Barry K."/>
            <person name="Miller A.N."/>
            <person name="Grigoriev I.V."/>
            <person name="Debuchy R."/>
            <person name="Gladieux P."/>
            <person name="Thoren M.H."/>
            <person name="Johannesson H."/>
        </authorList>
    </citation>
    <scope>NUCLEOTIDE SEQUENCE</scope>
    <source>
        <strain evidence="4">CBS 232.78</strain>
    </source>
</reference>
<dbReference type="PANTHER" id="PTHR43092:SF2">
    <property type="entry name" value="HERCYNYLCYSTEINE SULFOXIDE LYASE"/>
    <property type="match status" value="1"/>
</dbReference>
<feature type="region of interest" description="Disordered" evidence="2">
    <location>
        <begin position="1"/>
        <end position="22"/>
    </location>
</feature>
<gene>
    <name evidence="4" type="ORF">B0H63DRAFT_556944</name>
</gene>
<sequence length="477" mass="53045">MGDNVQSIPVREKALSSDGQDDKVQAYGKGLKDEHFMFGPNYRNLNQGSFGTIPRAIQAKQREYQDLAEATPDAFIFYAYPKLLDESRTAVARVLRVPTETVVFVGNATIGVNTVLYNLIWADDNKDEILHFNTIYGGCGKTVEYVVESRYGRVSSRTIPLTYPCEDEAVVAAFRDAVKASREAGKRPKVCIFDVVSSLPGICFPFEAVAAACKEEGVLSLVDGAQGIGLVDLDLTRADPDFFVSNCHKWLHTPRGCAVFYVPLRNQALIRSAIPTSWGYTPLVEGPKATVLPPNNKSPFVFMFEFIGTLDNSPFLCVKDAIRWREEVLGGEERILEYTHALAKKGGQRVAEILGTKILDNESGTLTRNSMVNVALPLAVKKGESPLLADLAALPSVPEDDAFGVTIWLKETLMYDYNTFLPMFIYGGRWWTRISAQVFLDEEDFEWAGNTLKELCERAAKGEYKKSAEKKKKVMLE</sequence>
<keyword evidence="1" id="KW-0663">Pyridoxal phosphate</keyword>
<evidence type="ECO:0000313" key="4">
    <source>
        <dbReference type="EMBL" id="KAK3389857.1"/>
    </source>
</evidence>
<dbReference type="GO" id="GO:0016740">
    <property type="term" value="F:transferase activity"/>
    <property type="evidence" value="ECO:0007669"/>
    <property type="project" value="UniProtKB-KW"/>
</dbReference>
<accession>A0AAE0U3U2</accession>
<evidence type="ECO:0000259" key="3">
    <source>
        <dbReference type="Pfam" id="PF00266"/>
    </source>
</evidence>
<dbReference type="InterPro" id="IPR015424">
    <property type="entry name" value="PyrdxlP-dep_Trfase"/>
</dbReference>
<dbReference type="AlphaFoldDB" id="A0AAE0U3U2"/>
<comment type="caution">
    <text evidence="4">The sequence shown here is derived from an EMBL/GenBank/DDBJ whole genome shotgun (WGS) entry which is preliminary data.</text>
</comment>
<dbReference type="SUPFAM" id="SSF53383">
    <property type="entry name" value="PLP-dependent transferases"/>
    <property type="match status" value="1"/>
</dbReference>
<dbReference type="EMBL" id="JAULSW010000002">
    <property type="protein sequence ID" value="KAK3389857.1"/>
    <property type="molecule type" value="Genomic_DNA"/>
</dbReference>
<dbReference type="InterPro" id="IPR000192">
    <property type="entry name" value="Aminotrans_V_dom"/>
</dbReference>